<feature type="compositionally biased region" description="Polar residues" evidence="2">
    <location>
        <begin position="1"/>
        <end position="15"/>
    </location>
</feature>
<feature type="region of interest" description="Disordered" evidence="2">
    <location>
        <begin position="1"/>
        <end position="23"/>
    </location>
</feature>
<dbReference type="Proteomes" id="UP000789396">
    <property type="component" value="Unassembled WGS sequence"/>
</dbReference>
<comment type="caution">
    <text evidence="3">The sequence shown here is derived from an EMBL/GenBank/DDBJ whole genome shotgun (WGS) entry which is preliminary data.</text>
</comment>
<evidence type="ECO:0000313" key="3">
    <source>
        <dbReference type="EMBL" id="CAG8573309.1"/>
    </source>
</evidence>
<sequence>MAANKIGNNRTSTQNEYKEETGKARSKWLYLNNMNEIFGNRENIKPDYLASNIAQARLKIENQKFVNELEERKEEREIECEKLNWEKERFVKEQEFKFKLEIDG</sequence>
<dbReference type="OrthoDB" id="5600249at2759"/>
<dbReference type="EMBL" id="CAJVPZ010006398">
    <property type="protein sequence ID" value="CAG8573309.1"/>
    <property type="molecule type" value="Genomic_DNA"/>
</dbReference>
<dbReference type="AlphaFoldDB" id="A0A9N9BR35"/>
<keyword evidence="1" id="KW-0175">Coiled coil</keyword>
<name>A0A9N9BR35_9GLOM</name>
<feature type="coiled-coil region" evidence="1">
    <location>
        <begin position="55"/>
        <end position="86"/>
    </location>
</feature>
<reference evidence="3" key="1">
    <citation type="submission" date="2021-06" db="EMBL/GenBank/DDBJ databases">
        <authorList>
            <person name="Kallberg Y."/>
            <person name="Tangrot J."/>
            <person name="Rosling A."/>
        </authorList>
    </citation>
    <scope>NUCLEOTIDE SEQUENCE</scope>
    <source>
        <strain evidence="3">IN212</strain>
    </source>
</reference>
<accession>A0A9N9BR35</accession>
<evidence type="ECO:0000313" key="4">
    <source>
        <dbReference type="Proteomes" id="UP000789396"/>
    </source>
</evidence>
<evidence type="ECO:0000256" key="2">
    <source>
        <dbReference type="SAM" id="MobiDB-lite"/>
    </source>
</evidence>
<evidence type="ECO:0000256" key="1">
    <source>
        <dbReference type="SAM" id="Coils"/>
    </source>
</evidence>
<organism evidence="3 4">
    <name type="scientific">Racocetra fulgida</name>
    <dbReference type="NCBI Taxonomy" id="60492"/>
    <lineage>
        <taxon>Eukaryota</taxon>
        <taxon>Fungi</taxon>
        <taxon>Fungi incertae sedis</taxon>
        <taxon>Mucoromycota</taxon>
        <taxon>Glomeromycotina</taxon>
        <taxon>Glomeromycetes</taxon>
        <taxon>Diversisporales</taxon>
        <taxon>Gigasporaceae</taxon>
        <taxon>Racocetra</taxon>
    </lineage>
</organism>
<proteinExistence type="predicted"/>
<protein>
    <submittedName>
        <fullName evidence="3">10157_t:CDS:1</fullName>
    </submittedName>
</protein>
<keyword evidence="4" id="KW-1185">Reference proteome</keyword>
<gene>
    <name evidence="3" type="ORF">RFULGI_LOCUS5549</name>
</gene>